<keyword evidence="3" id="KW-1185">Reference proteome</keyword>
<name>A0A9X3WJ05_9BACI</name>
<sequence length="110" mass="12845">MKNLMKKMLVGLFALTIVTVGANSIQAEKDHHHKPEFKEVELTDAQVKELATMYEDVLNQRIGVINKYQELGVLSEKDATMMKEHLAKFHEKLKEDNYIPKWDKHHKKDD</sequence>
<dbReference type="InterPro" id="IPR024485">
    <property type="entry name" value="DUF2680"/>
</dbReference>
<comment type="caution">
    <text evidence="2">The sequence shown here is derived from an EMBL/GenBank/DDBJ whole genome shotgun (WGS) entry which is preliminary data.</text>
</comment>
<feature type="chain" id="PRO_5040762115" evidence="1">
    <location>
        <begin position="23"/>
        <end position="110"/>
    </location>
</feature>
<proteinExistence type="predicted"/>
<dbReference type="AlphaFoldDB" id="A0A9X3WJ05"/>
<gene>
    <name evidence="2" type="ORF">NC661_11085</name>
</gene>
<dbReference type="Proteomes" id="UP001145072">
    <property type="component" value="Unassembled WGS sequence"/>
</dbReference>
<feature type="signal peptide" evidence="1">
    <location>
        <begin position="1"/>
        <end position="22"/>
    </location>
</feature>
<dbReference type="RefSeq" id="WP_259872267.1">
    <property type="nucleotide sequence ID" value="NZ_JAMQJZ010000007.1"/>
</dbReference>
<evidence type="ECO:0000313" key="2">
    <source>
        <dbReference type="EMBL" id="MDC3420912.1"/>
    </source>
</evidence>
<keyword evidence="1" id="KW-0732">Signal</keyword>
<dbReference type="Pfam" id="PF10925">
    <property type="entry name" value="DUF2680"/>
    <property type="match status" value="1"/>
</dbReference>
<reference evidence="2" key="1">
    <citation type="submission" date="2022-06" db="EMBL/GenBank/DDBJ databases">
        <title>Aquibacillus sp. a new bacterium isolated from soil saline samples.</title>
        <authorList>
            <person name="Galisteo C."/>
            <person name="De La Haba R."/>
            <person name="Sanchez-Porro C."/>
            <person name="Ventosa A."/>
        </authorList>
    </citation>
    <scope>NUCLEOTIDE SEQUENCE</scope>
    <source>
        <strain evidence="2">JCM 12387</strain>
    </source>
</reference>
<evidence type="ECO:0000313" key="3">
    <source>
        <dbReference type="Proteomes" id="UP001145072"/>
    </source>
</evidence>
<evidence type="ECO:0000256" key="1">
    <source>
        <dbReference type="SAM" id="SignalP"/>
    </source>
</evidence>
<dbReference type="EMBL" id="JAMQJZ010000007">
    <property type="protein sequence ID" value="MDC3420912.1"/>
    <property type="molecule type" value="Genomic_DNA"/>
</dbReference>
<organism evidence="2 3">
    <name type="scientific">Aquibacillus koreensis</name>
    <dbReference type="NCBI Taxonomy" id="279446"/>
    <lineage>
        <taxon>Bacteria</taxon>
        <taxon>Bacillati</taxon>
        <taxon>Bacillota</taxon>
        <taxon>Bacilli</taxon>
        <taxon>Bacillales</taxon>
        <taxon>Bacillaceae</taxon>
        <taxon>Aquibacillus</taxon>
    </lineage>
</organism>
<accession>A0A9X3WJ05</accession>
<protein>
    <submittedName>
        <fullName evidence="2">YckD family protein</fullName>
    </submittedName>
</protein>